<dbReference type="GO" id="GO:0016747">
    <property type="term" value="F:acyltransferase activity, transferring groups other than amino-acyl groups"/>
    <property type="evidence" value="ECO:0007669"/>
    <property type="project" value="TreeGrafter"/>
</dbReference>
<dbReference type="InterPro" id="IPR050583">
    <property type="entry name" value="Mycobacterial_A85_antigen"/>
</dbReference>
<dbReference type="PANTHER" id="PTHR48098">
    <property type="entry name" value="ENTEROCHELIN ESTERASE-RELATED"/>
    <property type="match status" value="1"/>
</dbReference>
<accession>A0A921LAX6</accession>
<dbReference type="AlphaFoldDB" id="A0A921LAX6"/>
<comment type="caution">
    <text evidence="2">The sequence shown here is derived from an EMBL/GenBank/DDBJ whole genome shotgun (WGS) entry which is preliminary data.</text>
</comment>
<dbReference type="RefSeq" id="WP_276825902.1">
    <property type="nucleotide sequence ID" value="NZ_DYVX01000015.1"/>
</dbReference>
<dbReference type="Pfam" id="PF00756">
    <property type="entry name" value="Esterase"/>
    <property type="match status" value="1"/>
</dbReference>
<evidence type="ECO:0000313" key="2">
    <source>
        <dbReference type="EMBL" id="HJF91211.1"/>
    </source>
</evidence>
<keyword evidence="1" id="KW-0732">Signal</keyword>
<dbReference type="PANTHER" id="PTHR48098:SF1">
    <property type="entry name" value="DIACYLGLYCEROL ACYLTRANSFERASE_MYCOLYLTRANSFERASE AG85A"/>
    <property type="match status" value="1"/>
</dbReference>
<evidence type="ECO:0000256" key="1">
    <source>
        <dbReference type="SAM" id="SignalP"/>
    </source>
</evidence>
<feature type="chain" id="PRO_5037724499" evidence="1">
    <location>
        <begin position="22"/>
        <end position="274"/>
    </location>
</feature>
<protein>
    <submittedName>
        <fullName evidence="2">Esterase family protein</fullName>
    </submittedName>
</protein>
<evidence type="ECO:0000313" key="3">
    <source>
        <dbReference type="Proteomes" id="UP000717835"/>
    </source>
</evidence>
<organism evidence="2 3">
    <name type="scientific">Mediterranea massiliensis</name>
    <dbReference type="NCBI Taxonomy" id="1841865"/>
    <lineage>
        <taxon>Bacteria</taxon>
        <taxon>Pseudomonadati</taxon>
        <taxon>Bacteroidota</taxon>
        <taxon>Bacteroidia</taxon>
        <taxon>Bacteroidales</taxon>
        <taxon>Bacteroidaceae</taxon>
        <taxon>Mediterranea</taxon>
    </lineage>
</organism>
<reference evidence="2" key="2">
    <citation type="submission" date="2021-09" db="EMBL/GenBank/DDBJ databases">
        <authorList>
            <person name="Gilroy R."/>
        </authorList>
    </citation>
    <scope>NUCLEOTIDE SEQUENCE</scope>
    <source>
        <strain evidence="2">CHK55-1828</strain>
    </source>
</reference>
<proteinExistence type="predicted"/>
<dbReference type="Gene3D" id="3.40.50.1820">
    <property type="entry name" value="alpha/beta hydrolase"/>
    <property type="match status" value="1"/>
</dbReference>
<name>A0A921LAX6_9BACT</name>
<dbReference type="SUPFAM" id="SSF53474">
    <property type="entry name" value="alpha/beta-Hydrolases"/>
    <property type="match status" value="1"/>
</dbReference>
<dbReference type="EMBL" id="DYVX01000015">
    <property type="protein sequence ID" value="HJF91211.1"/>
    <property type="molecule type" value="Genomic_DNA"/>
</dbReference>
<dbReference type="InterPro" id="IPR000801">
    <property type="entry name" value="Esterase-like"/>
</dbReference>
<dbReference type="InterPro" id="IPR029058">
    <property type="entry name" value="AB_hydrolase_fold"/>
</dbReference>
<sequence length="274" mass="30865">MKNKSILAGILLIFVAMGMRAAQVDTVMVESRAMNKGVKVVYVVPDKALGGQAQACPVIYLLHGYGGEAKSWITIKPELPRIADEKGIIFVCPDGKNSWYWDSPLNPAYRYETFVSSELIEYTDRHYQTVASRQGRAITGLSMGGHGALWNAFRHKDVFGAAGSTSGGVDIRPFPQNWEMSKQLGEFAANKKRWDEHTVINQIDKIQNGDLAIIFDCGESDFFLEVNKDLHKRLLGRGIDHDFITRPGVHNSAYWNNSIDYQILFFEKFFSNHK</sequence>
<feature type="signal peptide" evidence="1">
    <location>
        <begin position="1"/>
        <end position="21"/>
    </location>
</feature>
<gene>
    <name evidence="2" type="ORF">K8W02_02300</name>
</gene>
<dbReference type="Proteomes" id="UP000717835">
    <property type="component" value="Unassembled WGS sequence"/>
</dbReference>
<reference evidence="2" key="1">
    <citation type="journal article" date="2021" name="PeerJ">
        <title>Extensive microbial diversity within the chicken gut microbiome revealed by metagenomics and culture.</title>
        <authorList>
            <person name="Gilroy R."/>
            <person name="Ravi A."/>
            <person name="Getino M."/>
            <person name="Pursley I."/>
            <person name="Horton D.L."/>
            <person name="Alikhan N.F."/>
            <person name="Baker D."/>
            <person name="Gharbi K."/>
            <person name="Hall N."/>
            <person name="Watson M."/>
            <person name="Adriaenssens E.M."/>
            <person name="Foster-Nyarko E."/>
            <person name="Jarju S."/>
            <person name="Secka A."/>
            <person name="Antonio M."/>
            <person name="Oren A."/>
            <person name="Chaudhuri R.R."/>
            <person name="La Ragione R."/>
            <person name="Hildebrand F."/>
            <person name="Pallen M.J."/>
        </authorList>
    </citation>
    <scope>NUCLEOTIDE SEQUENCE</scope>
    <source>
        <strain evidence="2">CHK55-1828</strain>
    </source>
</reference>